<accession>A0A1J9RU59</accession>
<feature type="region of interest" description="Disordered" evidence="1">
    <location>
        <begin position="143"/>
        <end position="238"/>
    </location>
</feature>
<organism evidence="2 3">
    <name type="scientific">Diplodia corticola</name>
    <dbReference type="NCBI Taxonomy" id="236234"/>
    <lineage>
        <taxon>Eukaryota</taxon>
        <taxon>Fungi</taxon>
        <taxon>Dikarya</taxon>
        <taxon>Ascomycota</taxon>
        <taxon>Pezizomycotina</taxon>
        <taxon>Dothideomycetes</taxon>
        <taxon>Dothideomycetes incertae sedis</taxon>
        <taxon>Botryosphaeriales</taxon>
        <taxon>Botryosphaeriaceae</taxon>
        <taxon>Diplodia</taxon>
    </lineage>
</organism>
<reference evidence="2 3" key="1">
    <citation type="submission" date="2016-10" db="EMBL/GenBank/DDBJ databases">
        <title>Proteomics and genomics reveal pathogen-plant mechanisms compatible with a hemibiotrophic lifestyle of Diplodia corticola.</title>
        <authorList>
            <person name="Fernandes I."/>
            <person name="De Jonge R."/>
            <person name="Van De Peer Y."/>
            <person name="Devreese B."/>
            <person name="Alves A."/>
            <person name="Esteves A.C."/>
        </authorList>
    </citation>
    <scope>NUCLEOTIDE SEQUENCE [LARGE SCALE GENOMIC DNA]</scope>
    <source>
        <strain evidence="2 3">CBS 112549</strain>
    </source>
</reference>
<keyword evidence="3" id="KW-1185">Reference proteome</keyword>
<dbReference type="EMBL" id="MNUE01000049">
    <property type="protein sequence ID" value="OJD31396.1"/>
    <property type="molecule type" value="Genomic_DNA"/>
</dbReference>
<protein>
    <submittedName>
        <fullName evidence="2">Sentrin sumo-specific protease</fullName>
    </submittedName>
</protein>
<gene>
    <name evidence="2" type="ORF">BKCO1_4900016</name>
</gene>
<keyword evidence="2" id="KW-0378">Hydrolase</keyword>
<dbReference type="GO" id="GO:0006508">
    <property type="term" value="P:proteolysis"/>
    <property type="evidence" value="ECO:0007669"/>
    <property type="project" value="UniProtKB-KW"/>
</dbReference>
<dbReference type="RefSeq" id="XP_020127656.1">
    <property type="nucleotide sequence ID" value="XM_020276527.1"/>
</dbReference>
<keyword evidence="2" id="KW-0645">Protease</keyword>
<feature type="compositionally biased region" description="Low complexity" evidence="1">
    <location>
        <begin position="171"/>
        <end position="182"/>
    </location>
</feature>
<evidence type="ECO:0000313" key="2">
    <source>
        <dbReference type="EMBL" id="OJD31396.1"/>
    </source>
</evidence>
<dbReference type="GO" id="GO:0008233">
    <property type="term" value="F:peptidase activity"/>
    <property type="evidence" value="ECO:0007669"/>
    <property type="project" value="UniProtKB-KW"/>
</dbReference>
<evidence type="ECO:0000256" key="1">
    <source>
        <dbReference type="SAM" id="MobiDB-lite"/>
    </source>
</evidence>
<dbReference type="GeneID" id="31016788"/>
<sequence>MGLFVIDTVASGGQVHKVHDSLLKNSFENLENFIRGAYAKPSKHFDLHIHWAKKCTKSNDVLPISFNTFMRLNMVSSESTAYYVCFIPKSDNPPPQIPRTPISEQERSPPLPPSQSVGQNPYHNLETSIETEASSSLRRAMTASIPPGANTNANPTHYPEGERPLPVFAANTSSNDQSQQTSCRTLSKYPISKRPLTGESGIPEQRKRAKTIATDLPRGPEPAAPRTSHSISQGHHTRKKLPEFSIIPPSNGSSGSTDNPIVLEPESLDAETVERAYKFFVAHQLPDPYRNRFEVGHLNRQKSLDRWKLDQGGRTNKVSVQFGKGKKVSHFCMKEDTNDGPLTPPTLNRVGLDKVSYWPEIQMMHDITRLKDFFTRYNEPLMSGVPFEEAQPIAENLDNHDNNTTSNGASKVVVLRIPPGRLAGLTDSLVDQAVLHGDNSRMRERAASTRANSGTGKEHGSIVKLSIKFKDLITIYDHSRPLNFAIKVQARIEWTAQELTKKLLRERINDRIMNTPEEELTSEHHKKLINADLTVYLVTRIGLFNHLFNSSDLEILDPWWLRDAVIDERTISLVVSMSEHV</sequence>
<proteinExistence type="predicted"/>
<dbReference type="Proteomes" id="UP000183809">
    <property type="component" value="Unassembled WGS sequence"/>
</dbReference>
<name>A0A1J9RU59_9PEZI</name>
<feature type="region of interest" description="Disordered" evidence="1">
    <location>
        <begin position="94"/>
        <end position="122"/>
    </location>
</feature>
<evidence type="ECO:0000313" key="3">
    <source>
        <dbReference type="Proteomes" id="UP000183809"/>
    </source>
</evidence>
<comment type="caution">
    <text evidence="2">The sequence shown here is derived from an EMBL/GenBank/DDBJ whole genome shotgun (WGS) entry which is preliminary data.</text>
</comment>
<dbReference type="AlphaFoldDB" id="A0A1J9RU59"/>